<accession>A0A2H1V8T4</accession>
<feature type="signal peptide" evidence="1">
    <location>
        <begin position="1"/>
        <end position="16"/>
    </location>
</feature>
<organism evidence="2">
    <name type="scientific">Spodoptera frugiperda</name>
    <name type="common">Fall armyworm</name>
    <dbReference type="NCBI Taxonomy" id="7108"/>
    <lineage>
        <taxon>Eukaryota</taxon>
        <taxon>Metazoa</taxon>
        <taxon>Ecdysozoa</taxon>
        <taxon>Arthropoda</taxon>
        <taxon>Hexapoda</taxon>
        <taxon>Insecta</taxon>
        <taxon>Pterygota</taxon>
        <taxon>Neoptera</taxon>
        <taxon>Endopterygota</taxon>
        <taxon>Lepidoptera</taxon>
        <taxon>Glossata</taxon>
        <taxon>Ditrysia</taxon>
        <taxon>Noctuoidea</taxon>
        <taxon>Noctuidae</taxon>
        <taxon>Amphipyrinae</taxon>
        <taxon>Spodoptera</taxon>
    </lineage>
</organism>
<dbReference type="AlphaFoldDB" id="A0A2H1V8T4"/>
<protein>
    <submittedName>
        <fullName evidence="2">SFRICE_024157</fullName>
    </submittedName>
</protein>
<evidence type="ECO:0000313" key="2">
    <source>
        <dbReference type="EMBL" id="SOQ36822.1"/>
    </source>
</evidence>
<reference evidence="2" key="1">
    <citation type="submission" date="2016-07" db="EMBL/GenBank/DDBJ databases">
        <authorList>
            <person name="Bretaudeau A."/>
        </authorList>
    </citation>
    <scope>NUCLEOTIDE SEQUENCE</scope>
    <source>
        <strain evidence="2">Rice</strain>
        <tissue evidence="2">Whole body</tissue>
    </source>
</reference>
<keyword evidence="1" id="KW-0732">Signal</keyword>
<dbReference type="EMBL" id="ODYU01001083">
    <property type="protein sequence ID" value="SOQ36822.1"/>
    <property type="molecule type" value="Genomic_DNA"/>
</dbReference>
<evidence type="ECO:0000256" key="1">
    <source>
        <dbReference type="SAM" id="SignalP"/>
    </source>
</evidence>
<name>A0A2H1V8T4_SPOFR</name>
<gene>
    <name evidence="2" type="ORF">SFRICE_024157</name>
</gene>
<sequence length="169" mass="19209">MLLNNIILFFVISRSAILVQWLFLSGENHPMTSPALGEVRKSVILLLTKNHPIPTPALRAGVPPVNKQTDHLMVSNRRRPWTLETPETIQVRYLLGVRNLRVVGELGRASGLPNDLSVYWHQYPYSLGIVFCKLRALISEAVKNITQQQPMSTYLLLTKDLFSQKEGRH</sequence>
<proteinExistence type="predicted"/>
<feature type="chain" id="PRO_5013594568" evidence="1">
    <location>
        <begin position="17"/>
        <end position="169"/>
    </location>
</feature>